<dbReference type="Pfam" id="PF12019">
    <property type="entry name" value="GspH"/>
    <property type="match status" value="1"/>
</dbReference>
<evidence type="ECO:0000256" key="9">
    <source>
        <dbReference type="ARBA" id="ARBA00025772"/>
    </source>
</evidence>
<evidence type="ECO:0000256" key="5">
    <source>
        <dbReference type="ARBA" id="ARBA00022519"/>
    </source>
</evidence>
<evidence type="ECO:0000256" key="3">
    <source>
        <dbReference type="ARBA" id="ARBA00022475"/>
    </source>
</evidence>
<dbReference type="NCBIfam" id="TIGR02532">
    <property type="entry name" value="IV_pilin_GFxxxE"/>
    <property type="match status" value="1"/>
</dbReference>
<keyword evidence="8 12" id="KW-0472">Membrane</keyword>
<dbReference type="SUPFAM" id="SSF54523">
    <property type="entry name" value="Pili subunits"/>
    <property type="match status" value="1"/>
</dbReference>
<dbReference type="InterPro" id="IPR012902">
    <property type="entry name" value="N_methyl_site"/>
</dbReference>
<keyword evidence="15" id="KW-1185">Reference proteome</keyword>
<sequence>MSAAASPLHPAPQGPPPRSGEDERACPAHPPRNGEGDRRRRWRGNPGEQGFTLVELMVTIVILGLASAAVALALPDGSSELRGEGERLAARLSAARDAAIVGGRDMAVKIDGGGYRFEVRRGGVWLPAQGGAFGTRRWPAGTMVTGSGVSEGRVVFDVTGLATPAVVRLSRDGAASRVTVEAAGAVRVDAG</sequence>
<name>A0ABV7X454_9SPHN</name>
<feature type="compositionally biased region" description="Basic and acidic residues" evidence="11">
    <location>
        <begin position="19"/>
        <end position="38"/>
    </location>
</feature>
<keyword evidence="6 12" id="KW-0812">Transmembrane</keyword>
<keyword evidence="5" id="KW-0997">Cell inner membrane</keyword>
<evidence type="ECO:0000256" key="12">
    <source>
        <dbReference type="SAM" id="Phobius"/>
    </source>
</evidence>
<reference evidence="15" key="1">
    <citation type="journal article" date="2019" name="Int. J. Syst. Evol. Microbiol.">
        <title>The Global Catalogue of Microorganisms (GCM) 10K type strain sequencing project: providing services to taxonomists for standard genome sequencing and annotation.</title>
        <authorList>
            <consortium name="The Broad Institute Genomics Platform"/>
            <consortium name="The Broad Institute Genome Sequencing Center for Infectious Disease"/>
            <person name="Wu L."/>
            <person name="Ma J."/>
        </authorList>
    </citation>
    <scope>NUCLEOTIDE SEQUENCE [LARGE SCALE GENOMIC DNA]</scope>
    <source>
        <strain evidence="15">KCTC 42644</strain>
    </source>
</reference>
<dbReference type="PROSITE" id="PS00409">
    <property type="entry name" value="PROKAR_NTER_METHYL"/>
    <property type="match status" value="1"/>
</dbReference>
<evidence type="ECO:0000259" key="13">
    <source>
        <dbReference type="Pfam" id="PF12019"/>
    </source>
</evidence>
<dbReference type="InterPro" id="IPR022346">
    <property type="entry name" value="T2SS_GspH"/>
</dbReference>
<keyword evidence="4" id="KW-0488">Methylation</keyword>
<feature type="region of interest" description="Disordered" evidence="11">
    <location>
        <begin position="1"/>
        <end position="46"/>
    </location>
</feature>
<feature type="domain" description="General secretion pathway GspH" evidence="13">
    <location>
        <begin position="85"/>
        <end position="184"/>
    </location>
</feature>
<comment type="similarity">
    <text evidence="9">Belongs to the GSP H family.</text>
</comment>
<evidence type="ECO:0000256" key="7">
    <source>
        <dbReference type="ARBA" id="ARBA00022989"/>
    </source>
</evidence>
<dbReference type="Pfam" id="PF07963">
    <property type="entry name" value="N_methyl"/>
    <property type="match status" value="1"/>
</dbReference>
<dbReference type="EMBL" id="JBHRXV010000001">
    <property type="protein sequence ID" value="MFC3710940.1"/>
    <property type="molecule type" value="Genomic_DNA"/>
</dbReference>
<feature type="transmembrane region" description="Helical" evidence="12">
    <location>
        <begin position="51"/>
        <end position="74"/>
    </location>
</feature>
<dbReference type="Gene3D" id="3.55.40.10">
    <property type="entry name" value="minor pseudopilin epsh domain"/>
    <property type="match status" value="1"/>
</dbReference>
<evidence type="ECO:0000256" key="10">
    <source>
        <dbReference type="ARBA" id="ARBA00030775"/>
    </source>
</evidence>
<dbReference type="InterPro" id="IPR045584">
    <property type="entry name" value="Pilin-like"/>
</dbReference>
<dbReference type="InterPro" id="IPR002416">
    <property type="entry name" value="T2SS_protein-GspH"/>
</dbReference>
<evidence type="ECO:0000313" key="14">
    <source>
        <dbReference type="EMBL" id="MFC3710940.1"/>
    </source>
</evidence>
<keyword evidence="7 12" id="KW-1133">Transmembrane helix</keyword>
<comment type="caution">
    <text evidence="14">The sequence shown here is derived from an EMBL/GenBank/DDBJ whole genome shotgun (WGS) entry which is preliminary data.</text>
</comment>
<proteinExistence type="inferred from homology"/>
<evidence type="ECO:0000256" key="8">
    <source>
        <dbReference type="ARBA" id="ARBA00023136"/>
    </source>
</evidence>
<evidence type="ECO:0000256" key="11">
    <source>
        <dbReference type="SAM" id="MobiDB-lite"/>
    </source>
</evidence>
<dbReference type="Proteomes" id="UP001595615">
    <property type="component" value="Unassembled WGS sequence"/>
</dbReference>
<dbReference type="PRINTS" id="PR00885">
    <property type="entry name" value="BCTERIALGSPH"/>
</dbReference>
<evidence type="ECO:0000256" key="1">
    <source>
        <dbReference type="ARBA" id="ARBA00004377"/>
    </source>
</evidence>
<organism evidence="14 15">
    <name type="scientific">Sphingoaurantiacus capsulatus</name>
    <dbReference type="NCBI Taxonomy" id="1771310"/>
    <lineage>
        <taxon>Bacteria</taxon>
        <taxon>Pseudomonadati</taxon>
        <taxon>Pseudomonadota</taxon>
        <taxon>Alphaproteobacteria</taxon>
        <taxon>Sphingomonadales</taxon>
        <taxon>Sphingosinicellaceae</taxon>
        <taxon>Sphingoaurantiacus</taxon>
    </lineage>
</organism>
<feature type="compositionally biased region" description="Pro residues" evidence="11">
    <location>
        <begin position="9"/>
        <end position="18"/>
    </location>
</feature>
<dbReference type="RefSeq" id="WP_380854900.1">
    <property type="nucleotide sequence ID" value="NZ_JBHRXV010000001.1"/>
</dbReference>
<evidence type="ECO:0000256" key="6">
    <source>
        <dbReference type="ARBA" id="ARBA00022692"/>
    </source>
</evidence>
<evidence type="ECO:0000256" key="2">
    <source>
        <dbReference type="ARBA" id="ARBA00021549"/>
    </source>
</evidence>
<protein>
    <recommendedName>
        <fullName evidence="2">Type II secretion system protein H</fullName>
    </recommendedName>
    <alternativeName>
        <fullName evidence="10">General secretion pathway protein H</fullName>
    </alternativeName>
</protein>
<evidence type="ECO:0000313" key="15">
    <source>
        <dbReference type="Proteomes" id="UP001595615"/>
    </source>
</evidence>
<evidence type="ECO:0000256" key="4">
    <source>
        <dbReference type="ARBA" id="ARBA00022481"/>
    </source>
</evidence>
<keyword evidence="3" id="KW-1003">Cell membrane</keyword>
<gene>
    <name evidence="14" type="ORF">ACFOMD_00035</name>
</gene>
<comment type="subcellular location">
    <subcellularLocation>
        <location evidence="1">Cell inner membrane</location>
        <topology evidence="1">Single-pass membrane protein</topology>
    </subcellularLocation>
</comment>
<accession>A0ABV7X454</accession>